<organism evidence="2">
    <name type="scientific">Brassica napus</name>
    <name type="common">Rape</name>
    <dbReference type="NCBI Taxonomy" id="3708"/>
    <lineage>
        <taxon>Eukaryota</taxon>
        <taxon>Viridiplantae</taxon>
        <taxon>Streptophyta</taxon>
        <taxon>Embryophyta</taxon>
        <taxon>Tracheophyta</taxon>
        <taxon>Spermatophyta</taxon>
        <taxon>Magnoliopsida</taxon>
        <taxon>eudicotyledons</taxon>
        <taxon>Gunneridae</taxon>
        <taxon>Pentapetalae</taxon>
        <taxon>rosids</taxon>
        <taxon>malvids</taxon>
        <taxon>Brassicales</taxon>
        <taxon>Brassicaceae</taxon>
        <taxon>Brassiceae</taxon>
        <taxon>Brassica</taxon>
    </lineage>
</organism>
<dbReference type="Pfam" id="PF05116">
    <property type="entry name" value="S6PP"/>
    <property type="match status" value="1"/>
</dbReference>
<name>A0A817APR4_BRANA</name>
<dbReference type="Proteomes" id="UP001295469">
    <property type="component" value="Chromosome A04"/>
</dbReference>
<dbReference type="AlphaFoldDB" id="A0A817APR4"/>
<evidence type="ECO:0000313" key="2">
    <source>
        <dbReference type="EMBL" id="CAF2291792.1"/>
    </source>
</evidence>
<feature type="domain" description="Sucrose phosphatase-like" evidence="1">
    <location>
        <begin position="2"/>
        <end position="32"/>
    </location>
</feature>
<gene>
    <name evidence="2" type="ORF">DARMORV10_A04P27330.1</name>
</gene>
<dbReference type="InterPro" id="IPR006380">
    <property type="entry name" value="SPP-like_dom"/>
</dbReference>
<protein>
    <submittedName>
        <fullName evidence="2">(rape) hypothetical protein</fullName>
    </submittedName>
</protein>
<proteinExistence type="predicted"/>
<sequence length="33" mass="3700">KEHRKEKPLLTPDVTIMSVRTDITYGNSMAPNG</sequence>
<dbReference type="GO" id="GO:0003824">
    <property type="term" value="F:catalytic activity"/>
    <property type="evidence" value="ECO:0007669"/>
    <property type="project" value="UniProtKB-ARBA"/>
</dbReference>
<reference evidence="2" key="1">
    <citation type="submission" date="2021-01" db="EMBL/GenBank/DDBJ databases">
        <authorList>
            <consortium name="Genoscope - CEA"/>
            <person name="William W."/>
        </authorList>
    </citation>
    <scope>NUCLEOTIDE SEQUENCE</scope>
</reference>
<evidence type="ECO:0000259" key="1">
    <source>
        <dbReference type="Pfam" id="PF05116"/>
    </source>
</evidence>
<accession>A0A817APR4</accession>
<feature type="non-terminal residue" evidence="2">
    <location>
        <position position="1"/>
    </location>
</feature>
<dbReference type="EMBL" id="HG994358">
    <property type="protein sequence ID" value="CAF2291792.1"/>
    <property type="molecule type" value="Genomic_DNA"/>
</dbReference>